<sequence length="103" mass="10951">MRVSRRVWMRRWLAGPEMRDWAYVVAAARGSGCSAGVLSLAVAGKDAPSAASVLRLHSSAAHCPSLPDTVRRRPGLVGSERGNSGAVARVFRAFSTLACGRQD</sequence>
<evidence type="ECO:0000313" key="2">
    <source>
        <dbReference type="EMBL" id="SZF04788.1"/>
    </source>
</evidence>
<proteinExistence type="predicted"/>
<organism evidence="2 3">
    <name type="scientific">Blumeria hordei</name>
    <name type="common">Barley powdery mildew</name>
    <name type="synonym">Blumeria graminis f. sp. hordei</name>
    <dbReference type="NCBI Taxonomy" id="2867405"/>
    <lineage>
        <taxon>Eukaryota</taxon>
        <taxon>Fungi</taxon>
        <taxon>Dikarya</taxon>
        <taxon>Ascomycota</taxon>
        <taxon>Pezizomycotina</taxon>
        <taxon>Leotiomycetes</taxon>
        <taxon>Erysiphales</taxon>
        <taxon>Erysiphaceae</taxon>
        <taxon>Blumeria</taxon>
    </lineage>
</organism>
<evidence type="ECO:0000256" key="1">
    <source>
        <dbReference type="SAM" id="Phobius"/>
    </source>
</evidence>
<keyword evidence="1" id="KW-0472">Membrane</keyword>
<evidence type="ECO:0000313" key="3">
    <source>
        <dbReference type="Proteomes" id="UP000275772"/>
    </source>
</evidence>
<keyword evidence="1" id="KW-0812">Transmembrane</keyword>
<dbReference type="VEuPathDB" id="FungiDB:BLGHR1_15587"/>
<name>A0A383UYX1_BLUHO</name>
<feature type="transmembrane region" description="Helical" evidence="1">
    <location>
        <begin position="21"/>
        <end position="43"/>
    </location>
</feature>
<dbReference type="Proteomes" id="UP000275772">
    <property type="component" value="Unassembled WGS sequence"/>
</dbReference>
<protein>
    <submittedName>
        <fullName evidence="2">Uncharacterized protein</fullName>
    </submittedName>
</protein>
<reference evidence="2 3" key="1">
    <citation type="submission" date="2017-11" db="EMBL/GenBank/DDBJ databases">
        <authorList>
            <person name="Kracher B."/>
        </authorList>
    </citation>
    <scope>NUCLEOTIDE SEQUENCE [LARGE SCALE GENOMIC DNA]</scope>
    <source>
        <strain evidence="2 3">RACE1</strain>
    </source>
</reference>
<dbReference type="EMBL" id="UNSH01000067">
    <property type="protein sequence ID" value="SZF04788.1"/>
    <property type="molecule type" value="Genomic_DNA"/>
</dbReference>
<accession>A0A383UYX1</accession>
<dbReference type="AlphaFoldDB" id="A0A383UYX1"/>
<keyword evidence="1" id="KW-1133">Transmembrane helix</keyword>
<gene>
    <name evidence="2" type="ORF">BLGHR1_15587</name>
</gene>